<evidence type="ECO:0000313" key="4">
    <source>
        <dbReference type="Proteomes" id="UP000038009"/>
    </source>
</evidence>
<organism evidence="3 4">
    <name type="scientific">Leptomonas seymouri</name>
    <dbReference type="NCBI Taxonomy" id="5684"/>
    <lineage>
        <taxon>Eukaryota</taxon>
        <taxon>Discoba</taxon>
        <taxon>Euglenozoa</taxon>
        <taxon>Kinetoplastea</taxon>
        <taxon>Metakinetoplastina</taxon>
        <taxon>Trypanosomatida</taxon>
        <taxon>Trypanosomatidae</taxon>
        <taxon>Leishmaniinae</taxon>
        <taxon>Leptomonas</taxon>
    </lineage>
</organism>
<comment type="caution">
    <text evidence="3">The sequence shown here is derived from an EMBL/GenBank/DDBJ whole genome shotgun (WGS) entry which is preliminary data.</text>
</comment>
<reference evidence="3 4" key="1">
    <citation type="journal article" date="2015" name="PLoS Pathog.">
        <title>Leptomonas seymouri: Adaptations to the Dixenous Life Cycle Analyzed by Genome Sequencing, Transcriptome Profiling and Co-infection with Leishmania donovani.</title>
        <authorList>
            <person name="Kraeva N."/>
            <person name="Butenko A."/>
            <person name="Hlavacova J."/>
            <person name="Kostygov A."/>
            <person name="Myskova J."/>
            <person name="Grybchuk D."/>
            <person name="Lestinova T."/>
            <person name="Votypka J."/>
            <person name="Volf P."/>
            <person name="Opperdoes F."/>
            <person name="Flegontov P."/>
            <person name="Lukes J."/>
            <person name="Yurchenko V."/>
        </authorList>
    </citation>
    <scope>NUCLEOTIDE SEQUENCE [LARGE SCALE GENOMIC DNA]</scope>
    <source>
        <strain evidence="3 4">ATCC 30220</strain>
    </source>
</reference>
<sequence length="265" mass="30275">MSLPVERDLVAHDRRIVNTEAPTKPVKPALDERLSNAPSLSFSPSSSNASSPVTSAATSSEPVVPPQRVSWTWMHVQQRMRMLHAWDAKCTVEEQAVRQLEREAQQDMDDSMSRKSALMEQLQRLCREEMLLNSSESLLQSEIAALASGREKLAESCRAAEKQRRITVDNNAQRHQQLEEAQQDFERRKALHEEERQEVREETAELDARTADLEAKIVATVQRIADQERKVRFLEADILEAEQTRIEALQREVSCLLSHLEAQDR</sequence>
<keyword evidence="4" id="KW-1185">Reference proteome</keyword>
<gene>
    <name evidence="3" type="ORF">ABL78_0577</name>
</gene>
<dbReference type="OMA" id="MDDSMSR"/>
<feature type="region of interest" description="Disordered" evidence="2">
    <location>
        <begin position="14"/>
        <end position="65"/>
    </location>
</feature>
<proteinExistence type="predicted"/>
<accession>A0A0N1I8P2</accession>
<evidence type="ECO:0000313" key="3">
    <source>
        <dbReference type="EMBL" id="KPI90350.1"/>
    </source>
</evidence>
<keyword evidence="1" id="KW-0175">Coiled coil</keyword>
<dbReference type="OrthoDB" id="10536952at2759"/>
<feature type="compositionally biased region" description="Low complexity" evidence="2">
    <location>
        <begin position="35"/>
        <end position="60"/>
    </location>
</feature>
<evidence type="ECO:0000256" key="1">
    <source>
        <dbReference type="SAM" id="Coils"/>
    </source>
</evidence>
<dbReference type="EMBL" id="LJSK01000007">
    <property type="protein sequence ID" value="KPI90350.1"/>
    <property type="molecule type" value="Genomic_DNA"/>
</dbReference>
<name>A0A0N1I8P2_LEPSE</name>
<evidence type="ECO:0000256" key="2">
    <source>
        <dbReference type="SAM" id="MobiDB-lite"/>
    </source>
</evidence>
<feature type="coiled-coil region" evidence="1">
    <location>
        <begin position="168"/>
        <end position="259"/>
    </location>
</feature>
<dbReference type="VEuPathDB" id="TriTrypDB:Lsey_0007_0630"/>
<dbReference type="Proteomes" id="UP000038009">
    <property type="component" value="Unassembled WGS sequence"/>
</dbReference>
<dbReference type="AlphaFoldDB" id="A0A0N1I8P2"/>
<protein>
    <submittedName>
        <fullName evidence="3">Uncharacterized protein</fullName>
    </submittedName>
</protein>